<feature type="domain" description="SCP" evidence="1">
    <location>
        <begin position="91"/>
        <end position="230"/>
    </location>
</feature>
<name>A0A2W5N709_RHOSU</name>
<proteinExistence type="predicted"/>
<evidence type="ECO:0000313" key="2">
    <source>
        <dbReference type="EMBL" id="PZQ49281.1"/>
    </source>
</evidence>
<organism evidence="2 3">
    <name type="scientific">Rhodovulum sulfidophilum</name>
    <name type="common">Rhodobacter sulfidophilus</name>
    <dbReference type="NCBI Taxonomy" id="35806"/>
    <lineage>
        <taxon>Bacteria</taxon>
        <taxon>Pseudomonadati</taxon>
        <taxon>Pseudomonadota</taxon>
        <taxon>Alphaproteobacteria</taxon>
        <taxon>Rhodobacterales</taxon>
        <taxon>Paracoccaceae</taxon>
        <taxon>Rhodovulum</taxon>
    </lineage>
</organism>
<gene>
    <name evidence="2" type="ORF">DI556_12075</name>
</gene>
<dbReference type="EMBL" id="QFPW01000008">
    <property type="protein sequence ID" value="PZQ49281.1"/>
    <property type="molecule type" value="Genomic_DNA"/>
</dbReference>
<dbReference type="SUPFAM" id="SSF55797">
    <property type="entry name" value="PR-1-like"/>
    <property type="match status" value="1"/>
</dbReference>
<dbReference type="PANTHER" id="PTHR31157:SF1">
    <property type="entry name" value="SCP DOMAIN-CONTAINING PROTEIN"/>
    <property type="match status" value="1"/>
</dbReference>
<accession>A0A2W5N709</accession>
<dbReference type="PANTHER" id="PTHR31157">
    <property type="entry name" value="SCP DOMAIN-CONTAINING PROTEIN"/>
    <property type="match status" value="1"/>
</dbReference>
<dbReference type="InterPro" id="IPR014044">
    <property type="entry name" value="CAP_dom"/>
</dbReference>
<evidence type="ECO:0000313" key="3">
    <source>
        <dbReference type="Proteomes" id="UP000249185"/>
    </source>
</evidence>
<dbReference type="InterPro" id="IPR035940">
    <property type="entry name" value="CAP_sf"/>
</dbReference>
<dbReference type="Pfam" id="PF00188">
    <property type="entry name" value="CAP"/>
    <property type="match status" value="1"/>
</dbReference>
<dbReference type="Proteomes" id="UP000249185">
    <property type="component" value="Unassembled WGS sequence"/>
</dbReference>
<sequence>MREVAPHGDGWLTFARYPARDGPRREAPRRERRADQAEVRMGWGRGLGAALWLLAGSAASSEPAPARLLAPVSAAAPDPRLFAEAILLASNDARARAGLPPLAYDPALGQAAAAHAANMARLRMHGHTLPVEQGARYRDRLVMWGVVYRRAGENIARGKAYQLLDRPIRAGAEGCAFFYSDTGAPVPIHSYASLAAETVDRWLASPRHRAALLSPQFGRLGAGIGGDPDAAGCGDLYMAQTFAD</sequence>
<comment type="caution">
    <text evidence="2">The sequence shown here is derived from an EMBL/GenBank/DDBJ whole genome shotgun (WGS) entry which is preliminary data.</text>
</comment>
<dbReference type="AlphaFoldDB" id="A0A2W5N709"/>
<reference evidence="2 3" key="1">
    <citation type="submission" date="2017-08" db="EMBL/GenBank/DDBJ databases">
        <title>Infants hospitalized years apart are colonized by the same room-sourced microbial strains.</title>
        <authorList>
            <person name="Brooks B."/>
            <person name="Olm M.R."/>
            <person name="Firek B.A."/>
            <person name="Baker R."/>
            <person name="Thomas B.C."/>
            <person name="Morowitz M.J."/>
            <person name="Banfield J.F."/>
        </authorList>
    </citation>
    <scope>NUCLEOTIDE SEQUENCE [LARGE SCALE GENOMIC DNA]</scope>
    <source>
        <strain evidence="2">S2_005_002_R2_34</strain>
    </source>
</reference>
<evidence type="ECO:0000259" key="1">
    <source>
        <dbReference type="Pfam" id="PF00188"/>
    </source>
</evidence>
<dbReference type="Gene3D" id="3.40.33.10">
    <property type="entry name" value="CAP"/>
    <property type="match status" value="1"/>
</dbReference>
<protein>
    <recommendedName>
        <fullName evidence="1">SCP domain-containing protein</fullName>
    </recommendedName>
</protein>